<protein>
    <submittedName>
        <fullName evidence="2">Uncharacterized protein</fullName>
    </submittedName>
</protein>
<dbReference type="OrthoDB" id="3994514at2759"/>
<evidence type="ECO:0000313" key="2">
    <source>
        <dbReference type="EMBL" id="KAH3663329.1"/>
    </source>
</evidence>
<reference evidence="2" key="1">
    <citation type="journal article" date="2021" name="Open Biol.">
        <title>Shared evolutionary footprints suggest mitochondrial oxidative damage underlies multiple complex I losses in fungi.</title>
        <authorList>
            <person name="Schikora-Tamarit M.A."/>
            <person name="Marcet-Houben M."/>
            <person name="Nosek J."/>
            <person name="Gabaldon T."/>
        </authorList>
    </citation>
    <scope>NUCLEOTIDE SEQUENCE</scope>
    <source>
        <strain evidence="2">CBS6075</strain>
    </source>
</reference>
<reference evidence="2" key="2">
    <citation type="submission" date="2021-01" db="EMBL/GenBank/DDBJ databases">
        <authorList>
            <person name="Schikora-Tamarit M.A."/>
        </authorList>
    </citation>
    <scope>NUCLEOTIDE SEQUENCE</scope>
    <source>
        <strain evidence="2">CBS6075</strain>
    </source>
</reference>
<accession>A0A9P8P272</accession>
<dbReference type="AlphaFoldDB" id="A0A9P8P272"/>
<sequence>MEFETFHTIKSSKDDFSDHGLYKSRSLRQKKVENEAFFSKPEAPMSFSLNDSMQNYFTASETKRNGFVVISNDPYTERSFTPTKPNMASKFGTITRVPSTNVGLPPPKFQSLFDAPTAAQQTPILSPLARNTRSSSFAMASYPFGERPPMRPVLQPSVLPQPQLNPYQPEPSTVPAPTTQLETSKSIRNRRKSVSTFIAQLFDKFSQKKDEMPKSARSIKSVKSYNFLSQSADIYNDIIDDYNDVSNLERGRSLVRRPARNRSTSTRIRREGSFGSELRSFDNSDYKTDKDLLPTGYIYDEATNTPFYKDVAEPEDSNSSINTKTTTLRRLRADLDKWWRSKTLTRARKRHHHDVAGGLQPNSAELVYEKTGFEATSTPVKEYREGQEVLMSKDKYGSAVRNVIETRILVVENEPNMEEVLRQGKTAAEWLKADLINLIQNGNLKIFKEKSGRNFITIEVTDLPEL</sequence>
<comment type="caution">
    <text evidence="2">The sequence shown here is derived from an EMBL/GenBank/DDBJ whole genome shotgun (WGS) entry which is preliminary data.</text>
</comment>
<dbReference type="Proteomes" id="UP000769157">
    <property type="component" value="Unassembled WGS sequence"/>
</dbReference>
<organism evidence="2 3">
    <name type="scientific">Ogataea philodendri</name>
    <dbReference type="NCBI Taxonomy" id="1378263"/>
    <lineage>
        <taxon>Eukaryota</taxon>
        <taxon>Fungi</taxon>
        <taxon>Dikarya</taxon>
        <taxon>Ascomycota</taxon>
        <taxon>Saccharomycotina</taxon>
        <taxon>Pichiomycetes</taxon>
        <taxon>Pichiales</taxon>
        <taxon>Pichiaceae</taxon>
        <taxon>Ogataea</taxon>
    </lineage>
</organism>
<proteinExistence type="predicted"/>
<dbReference type="EMBL" id="JAEUBE010000375">
    <property type="protein sequence ID" value="KAH3663329.1"/>
    <property type="molecule type" value="Genomic_DNA"/>
</dbReference>
<name>A0A9P8P272_9ASCO</name>
<dbReference type="RefSeq" id="XP_046059752.1">
    <property type="nucleotide sequence ID" value="XM_046206491.1"/>
</dbReference>
<dbReference type="GeneID" id="70237283"/>
<evidence type="ECO:0000313" key="3">
    <source>
        <dbReference type="Proteomes" id="UP000769157"/>
    </source>
</evidence>
<feature type="region of interest" description="Disordered" evidence="1">
    <location>
        <begin position="159"/>
        <end position="187"/>
    </location>
</feature>
<gene>
    <name evidence="2" type="ORF">OGAPHI_005319</name>
</gene>
<evidence type="ECO:0000256" key="1">
    <source>
        <dbReference type="SAM" id="MobiDB-lite"/>
    </source>
</evidence>
<keyword evidence="3" id="KW-1185">Reference proteome</keyword>
<feature type="compositionally biased region" description="Polar residues" evidence="1">
    <location>
        <begin position="175"/>
        <end position="186"/>
    </location>
</feature>